<dbReference type="AlphaFoldDB" id="A0A0L0P818"/>
<proteinExistence type="predicted"/>
<organism evidence="2 3">
    <name type="scientific">Candidozyma auris</name>
    <name type="common">Yeast</name>
    <name type="synonym">Candida auris</name>
    <dbReference type="NCBI Taxonomy" id="498019"/>
    <lineage>
        <taxon>Eukaryota</taxon>
        <taxon>Fungi</taxon>
        <taxon>Dikarya</taxon>
        <taxon>Ascomycota</taxon>
        <taxon>Saccharomycotina</taxon>
        <taxon>Pichiomycetes</taxon>
        <taxon>Metschnikowiaceae</taxon>
        <taxon>Candidozyma</taxon>
    </lineage>
</organism>
<dbReference type="EMBL" id="LGST01000006">
    <property type="protein sequence ID" value="KNE02146.1"/>
    <property type="molecule type" value="Genomic_DNA"/>
</dbReference>
<sequence>MARVRFTWMLHAEENISEGTAEGGWGNSGGPSRATESGGSVSESSARESRWDTKAFLTLLAV</sequence>
<gene>
    <name evidence="2" type="ORF">QG37_00834</name>
</gene>
<dbReference type="VEuPathDB" id="FungiDB:QG37_00834"/>
<comment type="caution">
    <text evidence="2">The sequence shown here is derived from an EMBL/GenBank/DDBJ whole genome shotgun (WGS) entry which is preliminary data.</text>
</comment>
<evidence type="ECO:0000313" key="3">
    <source>
        <dbReference type="Proteomes" id="UP000037122"/>
    </source>
</evidence>
<protein>
    <submittedName>
        <fullName evidence="2">Uncharacterized protein</fullName>
    </submittedName>
</protein>
<dbReference type="Proteomes" id="UP000037122">
    <property type="component" value="Unassembled WGS sequence"/>
</dbReference>
<accession>A0A0L0P818</accession>
<feature type="compositionally biased region" description="Polar residues" evidence="1">
    <location>
        <begin position="34"/>
        <end position="44"/>
    </location>
</feature>
<evidence type="ECO:0000256" key="1">
    <source>
        <dbReference type="SAM" id="MobiDB-lite"/>
    </source>
</evidence>
<feature type="region of interest" description="Disordered" evidence="1">
    <location>
        <begin position="17"/>
        <end position="47"/>
    </location>
</feature>
<evidence type="ECO:0000313" key="2">
    <source>
        <dbReference type="EMBL" id="KNE02146.1"/>
    </source>
</evidence>
<reference evidence="3" key="1">
    <citation type="journal article" date="2015" name="BMC Genomics">
        <title>Draft genome of a commonly misdiagnosed multidrug resistant pathogen Candida auris.</title>
        <authorList>
            <person name="Chatterjee S."/>
            <person name="Alampalli S.V."/>
            <person name="Nageshan R.K."/>
            <person name="Chettiar S.T."/>
            <person name="Joshi S."/>
            <person name="Tatu U.S."/>
        </authorList>
    </citation>
    <scope>NUCLEOTIDE SEQUENCE [LARGE SCALE GENOMIC DNA]</scope>
    <source>
        <strain evidence="3">6684</strain>
    </source>
</reference>
<name>A0A0L0P818_CANAR</name>